<feature type="domain" description="SGNH hydrolase-type esterase" evidence="1">
    <location>
        <begin position="22"/>
        <end position="205"/>
    </location>
</feature>
<dbReference type="CDD" id="cd00229">
    <property type="entry name" value="SGNH_hydrolase"/>
    <property type="match status" value="1"/>
</dbReference>
<dbReference type="Pfam" id="PF13472">
    <property type="entry name" value="Lipase_GDSL_2"/>
    <property type="match status" value="1"/>
</dbReference>
<proteinExistence type="predicted"/>
<reference evidence="2 3" key="1">
    <citation type="submission" date="2021-06" db="EMBL/GenBank/DDBJ databases">
        <title>Genome-based taxonomic framework of Microbacterium strains isolated from marine environment, the description of four new species and reclassification of four preexisting species.</title>
        <authorList>
            <person name="Lee S.D."/>
            <person name="Kim S.-M."/>
            <person name="Byeon Y.-S."/>
            <person name="Yang H.L."/>
            <person name="Kim I.S."/>
        </authorList>
    </citation>
    <scope>NUCLEOTIDE SEQUENCE [LARGE SCALE GENOMIC DNA]</scope>
    <source>
        <strain evidence="2 3">SSW1-51</strain>
    </source>
</reference>
<accession>A0ABY4IHK5</accession>
<keyword evidence="2" id="KW-0378">Hydrolase</keyword>
<protein>
    <submittedName>
        <fullName evidence="2">SGNH/GDSL hydrolase family protein</fullName>
    </submittedName>
</protein>
<dbReference type="InterPro" id="IPR036514">
    <property type="entry name" value="SGNH_hydro_sf"/>
</dbReference>
<organism evidence="2 3">
    <name type="scientific">Microbacterium sufflavum</name>
    <dbReference type="NCBI Taxonomy" id="2851649"/>
    <lineage>
        <taxon>Bacteria</taxon>
        <taxon>Bacillati</taxon>
        <taxon>Actinomycetota</taxon>
        <taxon>Actinomycetes</taxon>
        <taxon>Micrococcales</taxon>
        <taxon>Microbacteriaceae</taxon>
        <taxon>Microbacterium</taxon>
    </lineage>
</organism>
<dbReference type="EMBL" id="CP078076">
    <property type="protein sequence ID" value="UPL10753.1"/>
    <property type="molecule type" value="Genomic_DNA"/>
</dbReference>
<dbReference type="Gene3D" id="3.40.50.1110">
    <property type="entry name" value="SGNH hydrolase"/>
    <property type="match status" value="1"/>
</dbReference>
<dbReference type="SUPFAM" id="SSF52266">
    <property type="entry name" value="SGNH hydrolase"/>
    <property type="match status" value="1"/>
</dbReference>
<dbReference type="PANTHER" id="PTHR30383">
    <property type="entry name" value="THIOESTERASE 1/PROTEASE 1/LYSOPHOSPHOLIPASE L1"/>
    <property type="match status" value="1"/>
</dbReference>
<dbReference type="RefSeq" id="WP_247982593.1">
    <property type="nucleotide sequence ID" value="NZ_CP078076.1"/>
</dbReference>
<dbReference type="PANTHER" id="PTHR30383:SF5">
    <property type="entry name" value="SGNH HYDROLASE-TYPE ESTERASE DOMAIN-CONTAINING PROTEIN"/>
    <property type="match status" value="1"/>
</dbReference>
<dbReference type="InterPro" id="IPR013830">
    <property type="entry name" value="SGNH_hydro"/>
</dbReference>
<dbReference type="InterPro" id="IPR051532">
    <property type="entry name" value="Ester_Hydrolysis_Enzymes"/>
</dbReference>
<name>A0ABY4IHK5_9MICO</name>
<sequence>MTDDRTALRGLLASGAPVTWVCTGDSITHGLIHTRGARNYVEHLHELIRGDRGRVQDTVINTAITGWRADLILDDFERRVAHWRPDVVTLMIGTNDCTTQWLDPVIEVSAFARSIAEFVRRVRDLGAVPVLQTPPAVDLLHAPDRARIGDFAQAIRDVAGAEGVILVDQHAAFTAFSAGTGPGNEDMPWGLLDDAFHPSAAGHALLALGLADALGLSDADAAAGTGSAVLADLSARVAVARHPQWPPV</sequence>
<evidence type="ECO:0000313" key="3">
    <source>
        <dbReference type="Proteomes" id="UP000831467"/>
    </source>
</evidence>
<dbReference type="Proteomes" id="UP000831467">
    <property type="component" value="Chromosome"/>
</dbReference>
<dbReference type="GO" id="GO:0016787">
    <property type="term" value="F:hydrolase activity"/>
    <property type="evidence" value="ECO:0007669"/>
    <property type="project" value="UniProtKB-KW"/>
</dbReference>
<evidence type="ECO:0000259" key="1">
    <source>
        <dbReference type="Pfam" id="PF13472"/>
    </source>
</evidence>
<gene>
    <name evidence="2" type="ORF">KV394_06370</name>
</gene>
<keyword evidence="3" id="KW-1185">Reference proteome</keyword>
<evidence type="ECO:0000313" key="2">
    <source>
        <dbReference type="EMBL" id="UPL10753.1"/>
    </source>
</evidence>